<feature type="domain" description="C2H2-type" evidence="7">
    <location>
        <begin position="263"/>
        <end position="290"/>
    </location>
</feature>
<feature type="region of interest" description="Disordered" evidence="6">
    <location>
        <begin position="346"/>
        <end position="366"/>
    </location>
</feature>
<dbReference type="Pfam" id="PF00096">
    <property type="entry name" value="zf-C2H2"/>
    <property type="match status" value="4"/>
</dbReference>
<evidence type="ECO:0000256" key="2">
    <source>
        <dbReference type="ARBA" id="ARBA00022737"/>
    </source>
</evidence>
<dbReference type="InterPro" id="IPR013087">
    <property type="entry name" value="Znf_C2H2_type"/>
</dbReference>
<dbReference type="Gene3D" id="3.30.160.60">
    <property type="entry name" value="Classic Zinc Finger"/>
    <property type="match status" value="4"/>
</dbReference>
<feature type="compositionally biased region" description="Polar residues" evidence="6">
    <location>
        <begin position="1"/>
        <end position="36"/>
    </location>
</feature>
<evidence type="ECO:0000259" key="7">
    <source>
        <dbReference type="PROSITE" id="PS50157"/>
    </source>
</evidence>
<proteinExistence type="predicted"/>
<keyword evidence="2" id="KW-0677">Repeat</keyword>
<reference evidence="8 9" key="1">
    <citation type="submission" date="2024-02" db="EMBL/GenBank/DDBJ databases">
        <authorList>
            <person name="Daric V."/>
            <person name="Darras S."/>
        </authorList>
    </citation>
    <scope>NUCLEOTIDE SEQUENCE [LARGE SCALE GENOMIC DNA]</scope>
</reference>
<evidence type="ECO:0000256" key="5">
    <source>
        <dbReference type="PROSITE-ProRule" id="PRU00042"/>
    </source>
</evidence>
<feature type="domain" description="C2H2-type" evidence="7">
    <location>
        <begin position="321"/>
        <end position="350"/>
    </location>
</feature>
<dbReference type="PANTHER" id="PTHR14003">
    <property type="entry name" value="TRANSCRIPTIONAL REPRESSOR PROTEIN YY"/>
    <property type="match status" value="1"/>
</dbReference>
<dbReference type="SUPFAM" id="SSF57667">
    <property type="entry name" value="beta-beta-alpha zinc fingers"/>
    <property type="match status" value="3"/>
</dbReference>
<keyword evidence="1" id="KW-0479">Metal-binding</keyword>
<dbReference type="InterPro" id="IPR036236">
    <property type="entry name" value="Znf_C2H2_sf"/>
</dbReference>
<feature type="compositionally biased region" description="Basic residues" evidence="6">
    <location>
        <begin position="91"/>
        <end position="101"/>
    </location>
</feature>
<name>A0ABP0GNJ0_CLALP</name>
<keyword evidence="9" id="KW-1185">Reference proteome</keyword>
<protein>
    <recommendedName>
        <fullName evidence="7">C2H2-type domain-containing protein</fullName>
    </recommendedName>
</protein>
<keyword evidence="3 5" id="KW-0863">Zinc-finger</keyword>
<dbReference type="PANTHER" id="PTHR14003:SF19">
    <property type="entry name" value="YY2 TRANSCRIPTION FACTOR"/>
    <property type="match status" value="1"/>
</dbReference>
<evidence type="ECO:0000313" key="9">
    <source>
        <dbReference type="Proteomes" id="UP001642483"/>
    </source>
</evidence>
<feature type="domain" description="C2H2-type" evidence="7">
    <location>
        <begin position="291"/>
        <end position="320"/>
    </location>
</feature>
<feature type="region of interest" description="Disordered" evidence="6">
    <location>
        <begin position="71"/>
        <end position="104"/>
    </location>
</feature>
<evidence type="ECO:0000256" key="1">
    <source>
        <dbReference type="ARBA" id="ARBA00022723"/>
    </source>
</evidence>
<accession>A0ABP0GNJ0</accession>
<evidence type="ECO:0000313" key="8">
    <source>
        <dbReference type="EMBL" id="CAK8692491.1"/>
    </source>
</evidence>
<evidence type="ECO:0000256" key="6">
    <source>
        <dbReference type="SAM" id="MobiDB-lite"/>
    </source>
</evidence>
<dbReference type="PROSITE" id="PS50157">
    <property type="entry name" value="ZINC_FINGER_C2H2_2"/>
    <property type="match status" value="4"/>
</dbReference>
<evidence type="ECO:0000256" key="4">
    <source>
        <dbReference type="ARBA" id="ARBA00022833"/>
    </source>
</evidence>
<comment type="caution">
    <text evidence="8">The sequence shown here is derived from an EMBL/GenBank/DDBJ whole genome shotgun (WGS) entry which is preliminary data.</text>
</comment>
<feature type="region of interest" description="Disordered" evidence="6">
    <location>
        <begin position="1"/>
        <end position="58"/>
    </location>
</feature>
<evidence type="ECO:0000256" key="3">
    <source>
        <dbReference type="ARBA" id="ARBA00022771"/>
    </source>
</evidence>
<dbReference type="EMBL" id="CAWYQH010000130">
    <property type="protein sequence ID" value="CAK8692491.1"/>
    <property type="molecule type" value="Genomic_DNA"/>
</dbReference>
<dbReference type="Proteomes" id="UP001642483">
    <property type="component" value="Unassembled WGS sequence"/>
</dbReference>
<gene>
    <name evidence="8" type="ORF">CVLEPA_LOCUS25755</name>
</gene>
<feature type="domain" description="C2H2-type" evidence="7">
    <location>
        <begin position="234"/>
        <end position="258"/>
    </location>
</feature>
<sequence>MDDSNWQEGQGNPMMSQNSGDDLESQSLASLNQVKQETSDYEDNLSVQPAEEIIDSDVTLPQHGVIGVDDILIPLPDNRPSGDNGNGSTTGKRKKASKKGKRLDIDKKAAKKWEQKQVHVKTLDGSFPVEMWASVDEQKRVESDFDEYAALANLPAVNFPEGESSSSAIDRSDLQIDSGEGKEDFSYLNEVPTSVCEVTTTDLAEPEQLVELASSNFKMAKPKRQKVDETQRTVACPHMGCNKMFRDNAAMRKHLHTHGPRVHVCAECGKAFVESSKLKRHMLVHTGEKPFQCPFVGCGKRFSLDFNLKTHMRIHTGDRPYVCPFGNCDKKFAQSTNLKSHILTHAKARKNSSSSSSATSPPPSWS</sequence>
<dbReference type="SMART" id="SM00355">
    <property type="entry name" value="ZnF_C2H2"/>
    <property type="match status" value="4"/>
</dbReference>
<keyword evidence="4" id="KW-0862">Zinc</keyword>
<dbReference type="PROSITE" id="PS00028">
    <property type="entry name" value="ZINC_FINGER_C2H2_1"/>
    <property type="match status" value="3"/>
</dbReference>
<organism evidence="8 9">
    <name type="scientific">Clavelina lepadiformis</name>
    <name type="common">Light-bulb sea squirt</name>
    <name type="synonym">Ascidia lepadiformis</name>
    <dbReference type="NCBI Taxonomy" id="159417"/>
    <lineage>
        <taxon>Eukaryota</taxon>
        <taxon>Metazoa</taxon>
        <taxon>Chordata</taxon>
        <taxon>Tunicata</taxon>
        <taxon>Ascidiacea</taxon>
        <taxon>Aplousobranchia</taxon>
        <taxon>Clavelinidae</taxon>
        <taxon>Clavelina</taxon>
    </lineage>
</organism>